<accession>A0A368EWV2</accession>
<dbReference type="EMBL" id="JOJR01021983">
    <property type="protein sequence ID" value="RCN24231.1"/>
    <property type="molecule type" value="Genomic_DNA"/>
</dbReference>
<reference evidence="1 2" key="1">
    <citation type="submission" date="2014-10" db="EMBL/GenBank/DDBJ databases">
        <title>Draft genome of the hookworm Ancylostoma caninum.</title>
        <authorList>
            <person name="Mitreva M."/>
        </authorList>
    </citation>
    <scope>NUCLEOTIDE SEQUENCE [LARGE SCALE GENOMIC DNA]</scope>
    <source>
        <strain evidence="1 2">Baltimore</strain>
    </source>
</reference>
<dbReference type="Proteomes" id="UP000252519">
    <property type="component" value="Unassembled WGS sequence"/>
</dbReference>
<dbReference type="AlphaFoldDB" id="A0A368EWV2"/>
<keyword evidence="2" id="KW-1185">Reference proteome</keyword>
<proteinExistence type="predicted"/>
<protein>
    <submittedName>
        <fullName evidence="1">Uncharacterized protein</fullName>
    </submittedName>
</protein>
<gene>
    <name evidence="1" type="ORF">ANCCAN_30077</name>
</gene>
<evidence type="ECO:0000313" key="2">
    <source>
        <dbReference type="Proteomes" id="UP000252519"/>
    </source>
</evidence>
<comment type="caution">
    <text evidence="1">The sequence shown here is derived from an EMBL/GenBank/DDBJ whole genome shotgun (WGS) entry which is preliminary data.</text>
</comment>
<organism evidence="1 2">
    <name type="scientific">Ancylostoma caninum</name>
    <name type="common">Dog hookworm</name>
    <dbReference type="NCBI Taxonomy" id="29170"/>
    <lineage>
        <taxon>Eukaryota</taxon>
        <taxon>Metazoa</taxon>
        <taxon>Ecdysozoa</taxon>
        <taxon>Nematoda</taxon>
        <taxon>Chromadorea</taxon>
        <taxon>Rhabditida</taxon>
        <taxon>Rhabditina</taxon>
        <taxon>Rhabditomorpha</taxon>
        <taxon>Strongyloidea</taxon>
        <taxon>Ancylostomatidae</taxon>
        <taxon>Ancylostomatinae</taxon>
        <taxon>Ancylostoma</taxon>
    </lineage>
</organism>
<evidence type="ECO:0000313" key="1">
    <source>
        <dbReference type="EMBL" id="RCN24231.1"/>
    </source>
</evidence>
<name>A0A368EWV2_ANCCA</name>
<sequence>MPRRTTSRELSCTISILKGKPLGPSRTCVNVFDPTRYSLVPTSAKLLTKVLPTLTLVSCRRFPCFSVEGRSN</sequence>